<dbReference type="PIRSF" id="PIRSF005276">
    <property type="entry name" value="SspB"/>
    <property type="match status" value="1"/>
</dbReference>
<dbReference type="OrthoDB" id="9797358at2"/>
<dbReference type="SUPFAM" id="SSF101738">
    <property type="entry name" value="SspB-like"/>
    <property type="match status" value="1"/>
</dbReference>
<protein>
    <submittedName>
        <fullName evidence="2">Stringent starvation protein B</fullName>
    </submittedName>
</protein>
<dbReference type="GO" id="GO:0045732">
    <property type="term" value="P:positive regulation of protein catabolic process"/>
    <property type="evidence" value="ECO:0007669"/>
    <property type="project" value="TreeGrafter"/>
</dbReference>
<evidence type="ECO:0000313" key="2">
    <source>
        <dbReference type="EMBL" id="TCS71659.1"/>
    </source>
</evidence>
<dbReference type="PANTHER" id="PTHR37486:SF1">
    <property type="entry name" value="STRINGENT STARVATION PROTEIN B"/>
    <property type="match status" value="1"/>
</dbReference>
<dbReference type="EMBL" id="SLZY01000008">
    <property type="protein sequence ID" value="TCS71659.1"/>
    <property type="molecule type" value="Genomic_DNA"/>
</dbReference>
<dbReference type="InterPro" id="IPR036760">
    <property type="entry name" value="SspB-like_sf"/>
</dbReference>
<dbReference type="Gene3D" id="2.30.30.220">
    <property type="entry name" value="SspB-like"/>
    <property type="match status" value="1"/>
</dbReference>
<dbReference type="GO" id="GO:0005840">
    <property type="term" value="C:ribosome"/>
    <property type="evidence" value="ECO:0007669"/>
    <property type="project" value="TreeGrafter"/>
</dbReference>
<reference evidence="2 3" key="1">
    <citation type="submission" date="2019-03" db="EMBL/GenBank/DDBJ databases">
        <title>Genomic Encyclopedia of Type Strains, Phase IV (KMG-IV): sequencing the most valuable type-strain genomes for metagenomic binning, comparative biology and taxonomic classification.</title>
        <authorList>
            <person name="Goeker M."/>
        </authorList>
    </citation>
    <scope>NUCLEOTIDE SEQUENCE [LARGE SCALE GENOMIC DNA]</scope>
    <source>
        <strain evidence="2 3">DSM 103923</strain>
    </source>
</reference>
<dbReference type="GO" id="GO:0005829">
    <property type="term" value="C:cytosol"/>
    <property type="evidence" value="ECO:0007669"/>
    <property type="project" value="TreeGrafter"/>
</dbReference>
<feature type="compositionally biased region" description="Basic residues" evidence="1">
    <location>
        <begin position="129"/>
        <end position="139"/>
    </location>
</feature>
<name>A0A4R3JUY8_9PROT</name>
<keyword evidence="3" id="KW-1185">Reference proteome</keyword>
<dbReference type="RefSeq" id="WP_126460444.1">
    <property type="nucleotide sequence ID" value="NZ_AP018721.1"/>
</dbReference>
<evidence type="ECO:0000256" key="1">
    <source>
        <dbReference type="SAM" id="MobiDB-lite"/>
    </source>
</evidence>
<dbReference type="AlphaFoldDB" id="A0A4R3JUY8"/>
<dbReference type="Pfam" id="PF04386">
    <property type="entry name" value="SspB"/>
    <property type="match status" value="1"/>
</dbReference>
<accession>A0A4R3JUY8</accession>
<dbReference type="InterPro" id="IPR007481">
    <property type="entry name" value="SspB"/>
</dbReference>
<dbReference type="NCBIfam" id="NF008769">
    <property type="entry name" value="PRK11798.2-5"/>
    <property type="match status" value="1"/>
</dbReference>
<gene>
    <name evidence="2" type="ORF">EDC61_1082</name>
</gene>
<sequence>MSELPQQPYFLRALYEWCVDCGYTPHIAVRVDARCKVPAAYVKDGQIVLNIGPNAVRNLLIDNDWVSFSARFGGVAQDIQVPVANVLSIYARETGEGMAFSQADTAAVAQDAAIADQPQPETTTDPTRPKGRPTLRVVK</sequence>
<dbReference type="Proteomes" id="UP000295135">
    <property type="component" value="Unassembled WGS sequence"/>
</dbReference>
<dbReference type="PANTHER" id="PTHR37486">
    <property type="entry name" value="STRINGENT STARVATION PROTEIN B"/>
    <property type="match status" value="1"/>
</dbReference>
<comment type="caution">
    <text evidence="2">The sequence shown here is derived from an EMBL/GenBank/DDBJ whole genome shotgun (WGS) entry which is preliminary data.</text>
</comment>
<feature type="region of interest" description="Disordered" evidence="1">
    <location>
        <begin position="113"/>
        <end position="139"/>
    </location>
</feature>
<evidence type="ECO:0000313" key="3">
    <source>
        <dbReference type="Proteomes" id="UP000295135"/>
    </source>
</evidence>
<proteinExistence type="predicted"/>
<organism evidence="2 3">
    <name type="scientific">Sulfuritortus calidifontis</name>
    <dbReference type="NCBI Taxonomy" id="1914471"/>
    <lineage>
        <taxon>Bacteria</taxon>
        <taxon>Pseudomonadati</taxon>
        <taxon>Pseudomonadota</taxon>
        <taxon>Betaproteobacteria</taxon>
        <taxon>Nitrosomonadales</taxon>
        <taxon>Thiobacillaceae</taxon>
        <taxon>Sulfuritortus</taxon>
    </lineage>
</organism>
<feature type="compositionally biased region" description="Low complexity" evidence="1">
    <location>
        <begin position="113"/>
        <end position="126"/>
    </location>
</feature>